<proteinExistence type="predicted"/>
<feature type="region of interest" description="Disordered" evidence="1">
    <location>
        <begin position="83"/>
        <end position="105"/>
    </location>
</feature>
<dbReference type="EnsemblPlants" id="MELO3C031149.2.1">
    <property type="protein sequence ID" value="MELO3C031149.2.1"/>
    <property type="gene ID" value="MELO3C031149.2"/>
</dbReference>
<reference evidence="2" key="1">
    <citation type="submission" date="2023-03" db="UniProtKB">
        <authorList>
            <consortium name="EnsemblPlants"/>
        </authorList>
    </citation>
    <scope>IDENTIFICATION</scope>
</reference>
<evidence type="ECO:0000256" key="1">
    <source>
        <dbReference type="SAM" id="MobiDB-lite"/>
    </source>
</evidence>
<dbReference type="AlphaFoldDB" id="A0A9I9EAS0"/>
<accession>A0A9I9EAS0</accession>
<protein>
    <submittedName>
        <fullName evidence="2">Uncharacterized protein</fullName>
    </submittedName>
</protein>
<evidence type="ECO:0000313" key="2">
    <source>
        <dbReference type="EnsemblPlants" id="MELO3C031149.2.1"/>
    </source>
</evidence>
<organism evidence="2">
    <name type="scientific">Cucumis melo</name>
    <name type="common">Muskmelon</name>
    <dbReference type="NCBI Taxonomy" id="3656"/>
    <lineage>
        <taxon>Eukaryota</taxon>
        <taxon>Viridiplantae</taxon>
        <taxon>Streptophyta</taxon>
        <taxon>Embryophyta</taxon>
        <taxon>Tracheophyta</taxon>
        <taxon>Spermatophyta</taxon>
        <taxon>Magnoliopsida</taxon>
        <taxon>eudicotyledons</taxon>
        <taxon>Gunneridae</taxon>
        <taxon>Pentapetalae</taxon>
        <taxon>rosids</taxon>
        <taxon>fabids</taxon>
        <taxon>Cucurbitales</taxon>
        <taxon>Cucurbitaceae</taxon>
        <taxon>Benincaseae</taxon>
        <taxon>Cucumis</taxon>
    </lineage>
</organism>
<dbReference type="Gramene" id="MELO3C031149.2.1">
    <property type="protein sequence ID" value="MELO3C031149.2.1"/>
    <property type="gene ID" value="MELO3C031149.2"/>
</dbReference>
<name>A0A9I9EAS0_CUCME</name>
<sequence>WRLDWQPQQKNINLASAFHPPPTRALGAPVVNAANIRGARLKQSSRHSNLSAMARSFRLREAVMQSVRKSHLIVRNTRRSIRSLKMPESSDSEPCGDGEGLNLRL</sequence>